<dbReference type="EMBL" id="CM008049">
    <property type="protein sequence ID" value="PVH47375.1"/>
    <property type="molecule type" value="Genomic_DNA"/>
</dbReference>
<gene>
    <name evidence="1" type="ORF">PAHAL_4G045800</name>
</gene>
<sequence>MAARKPGRHLHRARSAAVCARSARGKSGPELLGRRRHLLSIRCEAILEKAGVGSRGRKRLRRCLPVQAATSEVSSTARSGWRLAQLRIWNKVVGFGPLVTRRKVPQPNDLCWSIRSMTRTRALCLHQVAKLAPGGCMSRPPLHHHQPRNKCHRLLLRHPVPLQGACG</sequence>
<protein>
    <submittedName>
        <fullName evidence="1">Uncharacterized protein</fullName>
    </submittedName>
</protein>
<dbReference type="AlphaFoldDB" id="A0A2T8JBU0"/>
<evidence type="ECO:0000313" key="1">
    <source>
        <dbReference type="EMBL" id="PVH47375.1"/>
    </source>
</evidence>
<dbReference type="Gramene" id="PVH47375">
    <property type="protein sequence ID" value="PVH47375"/>
    <property type="gene ID" value="PAHAL_4G045800"/>
</dbReference>
<proteinExistence type="predicted"/>
<name>A0A2T8JBU0_9POAL</name>
<dbReference type="Proteomes" id="UP000243499">
    <property type="component" value="Chromosome 4"/>
</dbReference>
<accession>A0A2T8JBU0</accession>
<reference evidence="1" key="1">
    <citation type="submission" date="2018-04" db="EMBL/GenBank/DDBJ databases">
        <title>WGS assembly of Panicum hallii.</title>
        <authorList>
            <person name="Lovell J."/>
            <person name="Jenkins J."/>
            <person name="Lowry D."/>
            <person name="Mamidi S."/>
            <person name="Sreedasyam A."/>
            <person name="Weng X."/>
            <person name="Barry K."/>
            <person name="Bonette J."/>
            <person name="Campitelli B."/>
            <person name="Daum C."/>
            <person name="Gordon S."/>
            <person name="Gould B."/>
            <person name="Lipzen A."/>
            <person name="Macqueen A."/>
            <person name="Palacio-Mejia J."/>
            <person name="Plott C."/>
            <person name="Shakirov E."/>
            <person name="Shu S."/>
            <person name="Yoshinaga Y."/>
            <person name="Zane M."/>
            <person name="Rokhsar D."/>
            <person name="Grimwood J."/>
            <person name="Schmutz J."/>
            <person name="Juenger T."/>
        </authorList>
    </citation>
    <scope>NUCLEOTIDE SEQUENCE [LARGE SCALE GENOMIC DNA]</scope>
    <source>
        <strain evidence="1">FIL2</strain>
    </source>
</reference>
<organism evidence="1">
    <name type="scientific">Panicum hallii</name>
    <dbReference type="NCBI Taxonomy" id="206008"/>
    <lineage>
        <taxon>Eukaryota</taxon>
        <taxon>Viridiplantae</taxon>
        <taxon>Streptophyta</taxon>
        <taxon>Embryophyta</taxon>
        <taxon>Tracheophyta</taxon>
        <taxon>Spermatophyta</taxon>
        <taxon>Magnoliopsida</taxon>
        <taxon>Liliopsida</taxon>
        <taxon>Poales</taxon>
        <taxon>Poaceae</taxon>
        <taxon>PACMAD clade</taxon>
        <taxon>Panicoideae</taxon>
        <taxon>Panicodae</taxon>
        <taxon>Paniceae</taxon>
        <taxon>Panicinae</taxon>
        <taxon>Panicum</taxon>
        <taxon>Panicum sect. Panicum</taxon>
    </lineage>
</organism>